<accession>A0A0F6RBJ0</accession>
<dbReference type="InterPro" id="IPR029058">
    <property type="entry name" value="AB_hydrolase_fold"/>
</dbReference>
<keyword evidence="5" id="KW-1185">Reference proteome</keyword>
<dbReference type="Proteomes" id="UP000034071">
    <property type="component" value="Chromosome"/>
</dbReference>
<protein>
    <recommendedName>
        <fullName evidence="3">Bacterial virulence factor lipase N-terminal domain-containing protein</fullName>
    </recommendedName>
</protein>
<dbReference type="STRING" id="914150.TQ33_0625"/>
<sequence>MKKAFYGVALISSLVLTACSDGPAEPKVPGSGDGNTKFIAPVYAPGDGEIPVPNDLLFSGSADLTLNIPTDDPTDKSDPQNAISGLDGWSTHAPFNIEFRGAIDGNSIAPGQNVRIFKVTTARGEVIEGSGIPGPTGPVTGVEAELAAGTEFVAAPNGPAAIGVVPLAPLEPQASYMVVVTNGVTDVNGNAVISDTQFSIAKSTDPIPEGSATAALEPVRQLVNAMLAAAEGAGVVRDDVVLAYQFTVQSVADSLVASKSVYVDSPLATAGASSFSSLMTDTTPFTGIGAANLYKGEFTLPYLLTAPSMTNPTAPLDEQWVGADMVPNGQGGLMANPFAGVNITYANPLPQRTGEESVPLLVSLPKNPQCPTPYPVMIFQHGITSDRTAMLGIADTMASACTAVVAMDLPLHGIAADNPVHLGLQQASGGLIGIFEGYAEGGARERTFGVDYVDNDTSAPGPDGINDSSGAHFINLQNLLVSRDNVRQGVLDLLALEAEIGNMDVNGDTIADFDSSKISFFGHSLGGIVGSDYMALSANVQQGVLATTSGSIAQLLNGSPTFGPVIRGGLSASTGIAVDDPAFNSQVLAPFMFAAQTVVDSADPVNYAAIAIANNKPTLGIQVQGDTVVTNTVDGAPLAGNTPHAALYGLPVVTDTTQSSRGSIKVSTGTHATPLTPAGPGGATQFIDQTTLIQNAIAKFIASGGVLIEITDPSLIEP</sequence>
<feature type="signal peptide" evidence="2">
    <location>
        <begin position="1"/>
        <end position="18"/>
    </location>
</feature>
<evidence type="ECO:0000256" key="1">
    <source>
        <dbReference type="SAM" id="MobiDB-lite"/>
    </source>
</evidence>
<dbReference type="HOGENOM" id="CLU_010857_0_0_6"/>
<feature type="compositionally biased region" description="Polar residues" evidence="1">
    <location>
        <begin position="662"/>
        <end position="673"/>
    </location>
</feature>
<feature type="chain" id="PRO_5002509312" description="Bacterial virulence factor lipase N-terminal domain-containing protein" evidence="2">
    <location>
        <begin position="19"/>
        <end position="718"/>
    </location>
</feature>
<reference evidence="4 5" key="1">
    <citation type="submission" date="2015-02" db="EMBL/GenBank/DDBJ databases">
        <title>Complete genome sequence of Kangiella geojedonensis strain YCS-5T.</title>
        <authorList>
            <person name="Kim K.M."/>
        </authorList>
    </citation>
    <scope>NUCLEOTIDE SEQUENCE [LARGE SCALE GENOMIC DNA]</scope>
    <source>
        <strain evidence="4 5">YCS-5</strain>
    </source>
</reference>
<evidence type="ECO:0000313" key="5">
    <source>
        <dbReference type="Proteomes" id="UP000034071"/>
    </source>
</evidence>
<evidence type="ECO:0000313" key="4">
    <source>
        <dbReference type="EMBL" id="AKE51603.1"/>
    </source>
</evidence>
<dbReference type="PROSITE" id="PS51257">
    <property type="entry name" value="PROKAR_LIPOPROTEIN"/>
    <property type="match status" value="1"/>
</dbReference>
<dbReference type="EMBL" id="CP010975">
    <property type="protein sequence ID" value="AKE51603.1"/>
    <property type="molecule type" value="Genomic_DNA"/>
</dbReference>
<dbReference type="OrthoDB" id="5477453at2"/>
<feature type="region of interest" description="Disordered" evidence="1">
    <location>
        <begin position="662"/>
        <end position="681"/>
    </location>
</feature>
<dbReference type="KEGG" id="kge:TQ33_0625"/>
<dbReference type="RefSeq" id="WP_046560776.1">
    <property type="nucleotide sequence ID" value="NZ_CP010975.1"/>
</dbReference>
<dbReference type="Gene3D" id="3.40.50.1820">
    <property type="entry name" value="alpha/beta hydrolase"/>
    <property type="match status" value="1"/>
</dbReference>
<dbReference type="Pfam" id="PF12262">
    <property type="entry name" value="Lipase_bact_N"/>
    <property type="match status" value="1"/>
</dbReference>
<dbReference type="SUPFAM" id="SSF53474">
    <property type="entry name" value="alpha/beta-Hydrolases"/>
    <property type="match status" value="1"/>
</dbReference>
<name>A0A0F6RBJ0_9GAMM</name>
<evidence type="ECO:0000256" key="2">
    <source>
        <dbReference type="SAM" id="SignalP"/>
    </source>
</evidence>
<keyword evidence="2" id="KW-0732">Signal</keyword>
<dbReference type="PATRIC" id="fig|914150.5.peg.635"/>
<gene>
    <name evidence="4" type="ORF">TQ33_0625</name>
</gene>
<proteinExistence type="predicted"/>
<evidence type="ECO:0000259" key="3">
    <source>
        <dbReference type="Pfam" id="PF12262"/>
    </source>
</evidence>
<dbReference type="InterPro" id="IPR025920">
    <property type="entry name" value="Lipase_bact_N"/>
</dbReference>
<organism evidence="4 5">
    <name type="scientific">Kangiella geojedonensis</name>
    <dbReference type="NCBI Taxonomy" id="914150"/>
    <lineage>
        <taxon>Bacteria</taxon>
        <taxon>Pseudomonadati</taxon>
        <taxon>Pseudomonadota</taxon>
        <taxon>Gammaproteobacteria</taxon>
        <taxon>Kangiellales</taxon>
        <taxon>Kangiellaceae</taxon>
        <taxon>Kangiella</taxon>
    </lineage>
</organism>
<dbReference type="AlphaFoldDB" id="A0A0F6RBJ0"/>
<feature type="domain" description="Bacterial virulence factor lipase N-terminal" evidence="3">
    <location>
        <begin position="61"/>
        <end position="262"/>
    </location>
</feature>